<reference evidence="2" key="1">
    <citation type="submission" date="2022-11" db="UniProtKB">
        <authorList>
            <consortium name="WormBaseParasite"/>
        </authorList>
    </citation>
    <scope>IDENTIFICATION</scope>
</reference>
<accession>A0A915L267</accession>
<proteinExistence type="predicted"/>
<protein>
    <submittedName>
        <fullName evidence="2">Uncharacterized protein</fullName>
    </submittedName>
</protein>
<dbReference type="AlphaFoldDB" id="A0A915L267"/>
<dbReference type="Proteomes" id="UP000887565">
    <property type="component" value="Unplaced"/>
</dbReference>
<evidence type="ECO:0000313" key="1">
    <source>
        <dbReference type="Proteomes" id="UP000887565"/>
    </source>
</evidence>
<name>A0A915L267_ROMCU</name>
<evidence type="ECO:0000313" key="2">
    <source>
        <dbReference type="WBParaSite" id="nRc.2.0.1.t45234-RA"/>
    </source>
</evidence>
<organism evidence="1 2">
    <name type="scientific">Romanomermis culicivorax</name>
    <name type="common">Nematode worm</name>
    <dbReference type="NCBI Taxonomy" id="13658"/>
    <lineage>
        <taxon>Eukaryota</taxon>
        <taxon>Metazoa</taxon>
        <taxon>Ecdysozoa</taxon>
        <taxon>Nematoda</taxon>
        <taxon>Enoplea</taxon>
        <taxon>Dorylaimia</taxon>
        <taxon>Mermithida</taxon>
        <taxon>Mermithoidea</taxon>
        <taxon>Mermithidae</taxon>
        <taxon>Romanomermis</taxon>
    </lineage>
</organism>
<sequence>MIKVGYYGFLLHVFSSKYFDCARIMYADLNTFKRMDRIFQFAKILTLEEHLEKCESTLARYILHVPFVIIFVSRPPFRSLRQCRARDHNSGIESIMHLEIVHNPGISEHRDDNDILIRKEQIQKFTSQILESE</sequence>
<keyword evidence="1" id="KW-1185">Reference proteome</keyword>
<dbReference type="WBParaSite" id="nRc.2.0.1.t45234-RA">
    <property type="protein sequence ID" value="nRc.2.0.1.t45234-RA"/>
    <property type="gene ID" value="nRc.2.0.1.g45234"/>
</dbReference>